<sequence length="81" mass="9183">MAIVGLEWPRVEEKQKLLAALFLPFKRIVGGLPCKAICILQTWDVMRQPKCGMGKFPLKYDDLRIIKDAKGLDPRVVTISD</sequence>
<reference evidence="2" key="1">
    <citation type="journal article" date="2017" name="Plant J.">
        <title>The pomegranate (Punica granatum L.) genome and the genomics of punicalagin biosynthesis.</title>
        <authorList>
            <person name="Qin G."/>
            <person name="Xu C."/>
            <person name="Ming R."/>
            <person name="Tang H."/>
            <person name="Guyot R."/>
            <person name="Kramer E.M."/>
            <person name="Hu Y."/>
            <person name="Yi X."/>
            <person name="Qi Y."/>
            <person name="Xu X."/>
            <person name="Gao Z."/>
            <person name="Pan H."/>
            <person name="Jian J."/>
            <person name="Tian Y."/>
            <person name="Yue Z."/>
            <person name="Xu Y."/>
        </authorList>
    </citation>
    <scope>NUCLEOTIDE SEQUENCE [LARGE SCALE GENOMIC DNA]</scope>
    <source>
        <strain evidence="2">cv. Dabenzi</strain>
    </source>
</reference>
<name>A0A218WZ18_PUNGR</name>
<protein>
    <submittedName>
        <fullName evidence="1">Uncharacterized protein</fullName>
    </submittedName>
</protein>
<organism evidence="1 2">
    <name type="scientific">Punica granatum</name>
    <name type="common">Pomegranate</name>
    <dbReference type="NCBI Taxonomy" id="22663"/>
    <lineage>
        <taxon>Eukaryota</taxon>
        <taxon>Viridiplantae</taxon>
        <taxon>Streptophyta</taxon>
        <taxon>Embryophyta</taxon>
        <taxon>Tracheophyta</taxon>
        <taxon>Spermatophyta</taxon>
        <taxon>Magnoliopsida</taxon>
        <taxon>eudicotyledons</taxon>
        <taxon>Gunneridae</taxon>
        <taxon>Pentapetalae</taxon>
        <taxon>rosids</taxon>
        <taxon>malvids</taxon>
        <taxon>Myrtales</taxon>
        <taxon>Lythraceae</taxon>
        <taxon>Punica</taxon>
    </lineage>
</organism>
<accession>A0A218WZ18</accession>
<evidence type="ECO:0000313" key="1">
    <source>
        <dbReference type="EMBL" id="OWM77893.1"/>
    </source>
</evidence>
<dbReference type="AlphaFoldDB" id="A0A218WZ18"/>
<dbReference type="Proteomes" id="UP000197138">
    <property type="component" value="Unassembled WGS sequence"/>
</dbReference>
<proteinExistence type="predicted"/>
<dbReference type="EMBL" id="MTKT01002507">
    <property type="protein sequence ID" value="OWM77893.1"/>
    <property type="molecule type" value="Genomic_DNA"/>
</dbReference>
<comment type="caution">
    <text evidence="1">The sequence shown here is derived from an EMBL/GenBank/DDBJ whole genome shotgun (WGS) entry which is preliminary data.</text>
</comment>
<evidence type="ECO:0000313" key="2">
    <source>
        <dbReference type="Proteomes" id="UP000197138"/>
    </source>
</evidence>
<gene>
    <name evidence="1" type="ORF">CDL15_Pgr018462</name>
</gene>